<evidence type="ECO:0000313" key="3">
    <source>
        <dbReference type="Proteomes" id="UP000762110"/>
    </source>
</evidence>
<dbReference type="InterPro" id="IPR019861">
    <property type="entry name" value="PorP/SprF_Bacteroidetes"/>
</dbReference>
<proteinExistence type="predicted"/>
<sequence length="320" mass="35640">MKQSRYFKKLFLILGFMLSTGALFAQQDALYSQYMFNGLVLNPAYAGNKGILNVNLVNRNQWARQKIAGAPRTQAFTADGIFNDGKVGLGLHVINDELGAQKQFSAMFSYAYKISLSEETKLSFGVSGGVSNFSLDGTKLTYNQENDHAIPSDVISNLTPDFSGGIYLSNDKYYVGVSTTHLLTLKHVDHFADYMNGNRHYFATAGYIWQVSPTLKVYPSSLLRTDLKGPMDLDLNASLIINDKIGLGGSYRTSAGREYKSNSAVAMMQLYLFDSKMRLGYSYDFDLANFGVPRNSHEISIGYLIPGKTIWKSHASPRYY</sequence>
<evidence type="ECO:0000313" key="2">
    <source>
        <dbReference type="EMBL" id="NQX33162.1"/>
    </source>
</evidence>
<dbReference type="EMBL" id="JABMKV010000005">
    <property type="protein sequence ID" value="NQX33162.1"/>
    <property type="molecule type" value="Genomic_DNA"/>
</dbReference>
<organism evidence="2 3">
    <name type="scientific">Pedobacter boryungensis</name>
    <dbReference type="NCBI Taxonomy" id="869962"/>
    <lineage>
        <taxon>Bacteria</taxon>
        <taxon>Pseudomonadati</taxon>
        <taxon>Bacteroidota</taxon>
        <taxon>Sphingobacteriia</taxon>
        <taxon>Sphingobacteriales</taxon>
        <taxon>Sphingobacteriaceae</taxon>
        <taxon>Pedobacter</taxon>
    </lineage>
</organism>
<feature type="signal peptide" evidence="1">
    <location>
        <begin position="1"/>
        <end position="25"/>
    </location>
</feature>
<dbReference type="RefSeq" id="WP_173274004.1">
    <property type="nucleotide sequence ID" value="NZ_JABMKV010000005.1"/>
</dbReference>
<name>A0ABX2DGK5_9SPHI</name>
<protein>
    <submittedName>
        <fullName evidence="2">Type IX secretion system membrane protein PorP/SprF</fullName>
    </submittedName>
</protein>
<dbReference type="Proteomes" id="UP000762110">
    <property type="component" value="Unassembled WGS sequence"/>
</dbReference>
<reference evidence="2 3" key="1">
    <citation type="submission" date="2020-05" db="EMBL/GenBank/DDBJ databases">
        <title>Description of Pedobacter foliorum sp. nov.</title>
        <authorList>
            <person name="Qi S."/>
            <person name="Carlier A."/>
            <person name="Cnockaert M."/>
            <person name="Vandamme P."/>
        </authorList>
    </citation>
    <scope>NUCLEOTIDE SEQUENCE [LARGE SCALE GENOMIC DNA]</scope>
    <source>
        <strain evidence="2 3">LMG 31300</strain>
    </source>
</reference>
<keyword evidence="1" id="KW-0732">Signal</keyword>
<accession>A0ABX2DGK5</accession>
<keyword evidence="3" id="KW-1185">Reference proteome</keyword>
<evidence type="ECO:0000256" key="1">
    <source>
        <dbReference type="SAM" id="SignalP"/>
    </source>
</evidence>
<dbReference type="NCBIfam" id="TIGR03519">
    <property type="entry name" value="T9SS_PorP_fam"/>
    <property type="match status" value="1"/>
</dbReference>
<feature type="chain" id="PRO_5046561424" evidence="1">
    <location>
        <begin position="26"/>
        <end position="320"/>
    </location>
</feature>
<gene>
    <name evidence="2" type="ORF">HQN85_15600</name>
</gene>
<comment type="caution">
    <text evidence="2">The sequence shown here is derived from an EMBL/GenBank/DDBJ whole genome shotgun (WGS) entry which is preliminary data.</text>
</comment>
<dbReference type="Pfam" id="PF11751">
    <property type="entry name" value="PorP_SprF"/>
    <property type="match status" value="1"/>
</dbReference>